<feature type="region of interest" description="Disordered" evidence="1">
    <location>
        <begin position="21"/>
        <end position="53"/>
    </location>
</feature>
<reference evidence="2 3" key="1">
    <citation type="journal article" date="2016" name="Mol. Biol. Evol.">
        <title>Comparative Genomics of Early-Diverging Mushroom-Forming Fungi Provides Insights into the Origins of Lignocellulose Decay Capabilities.</title>
        <authorList>
            <person name="Nagy L.G."/>
            <person name="Riley R."/>
            <person name="Tritt A."/>
            <person name="Adam C."/>
            <person name="Daum C."/>
            <person name="Floudas D."/>
            <person name="Sun H."/>
            <person name="Yadav J.S."/>
            <person name="Pangilinan J."/>
            <person name="Larsson K.H."/>
            <person name="Matsuura K."/>
            <person name="Barry K."/>
            <person name="Labutti K."/>
            <person name="Kuo R."/>
            <person name="Ohm R.A."/>
            <person name="Bhattacharya S.S."/>
            <person name="Shirouzu T."/>
            <person name="Yoshinaga Y."/>
            <person name="Martin F.M."/>
            <person name="Grigoriev I.V."/>
            <person name="Hibbett D.S."/>
        </authorList>
    </citation>
    <scope>NUCLEOTIDE SEQUENCE [LARGE SCALE GENOMIC DNA]</scope>
    <source>
        <strain evidence="2 3">CBS 109695</strain>
    </source>
</reference>
<feature type="non-terminal residue" evidence="2">
    <location>
        <position position="53"/>
    </location>
</feature>
<evidence type="ECO:0000256" key="1">
    <source>
        <dbReference type="SAM" id="MobiDB-lite"/>
    </source>
</evidence>
<protein>
    <submittedName>
        <fullName evidence="2">Uncharacterized protein</fullName>
    </submittedName>
</protein>
<keyword evidence="3" id="KW-1185">Reference proteome</keyword>
<proteinExistence type="predicted"/>
<dbReference type="AlphaFoldDB" id="A0A166NL81"/>
<dbReference type="Proteomes" id="UP000076532">
    <property type="component" value="Unassembled WGS sequence"/>
</dbReference>
<evidence type="ECO:0000313" key="2">
    <source>
        <dbReference type="EMBL" id="KZP25128.1"/>
    </source>
</evidence>
<accession>A0A166NL81</accession>
<sequence>MAVSAHSSAVMDLTPCASAFAEPRRAASTRSPCSKAASQGCIAGPTGPHTSRA</sequence>
<name>A0A166NL81_9AGAM</name>
<dbReference type="EMBL" id="KV417522">
    <property type="protein sequence ID" value="KZP25128.1"/>
    <property type="molecule type" value="Genomic_DNA"/>
</dbReference>
<organism evidence="2 3">
    <name type="scientific">Athelia psychrophila</name>
    <dbReference type="NCBI Taxonomy" id="1759441"/>
    <lineage>
        <taxon>Eukaryota</taxon>
        <taxon>Fungi</taxon>
        <taxon>Dikarya</taxon>
        <taxon>Basidiomycota</taxon>
        <taxon>Agaricomycotina</taxon>
        <taxon>Agaricomycetes</taxon>
        <taxon>Agaricomycetidae</taxon>
        <taxon>Atheliales</taxon>
        <taxon>Atheliaceae</taxon>
        <taxon>Athelia</taxon>
    </lineage>
</organism>
<evidence type="ECO:0000313" key="3">
    <source>
        <dbReference type="Proteomes" id="UP000076532"/>
    </source>
</evidence>
<gene>
    <name evidence="2" type="ORF">FIBSPDRAFT_856056</name>
</gene>